<keyword evidence="2" id="KW-1185">Reference proteome</keyword>
<dbReference type="EMBL" id="AP024849">
    <property type="protein sequence ID" value="BCZ47594.1"/>
    <property type="molecule type" value="Genomic_DNA"/>
</dbReference>
<dbReference type="Proteomes" id="UP000824633">
    <property type="component" value="Chromosome"/>
</dbReference>
<evidence type="ECO:0000313" key="1">
    <source>
        <dbReference type="EMBL" id="BCZ47594.1"/>
    </source>
</evidence>
<protein>
    <submittedName>
        <fullName evidence="1">Uncharacterized protein</fullName>
    </submittedName>
</protein>
<evidence type="ECO:0000313" key="2">
    <source>
        <dbReference type="Proteomes" id="UP000824633"/>
    </source>
</evidence>
<proteinExistence type="predicted"/>
<organism evidence="1 2">
    <name type="scientific">Clostridium gelidum</name>
    <dbReference type="NCBI Taxonomy" id="704125"/>
    <lineage>
        <taxon>Bacteria</taxon>
        <taxon>Bacillati</taxon>
        <taxon>Bacillota</taxon>
        <taxon>Clostridia</taxon>
        <taxon>Eubacteriales</taxon>
        <taxon>Clostridiaceae</taxon>
        <taxon>Clostridium</taxon>
    </lineage>
</organism>
<name>A0ABN6J4M9_9CLOT</name>
<accession>A0ABN6J4M9</accession>
<sequence length="50" mass="5763">MENIEQLNKSNGEVVTEKDFNTIDSNFLIIETELESLNNKTNNTWGTFNL</sequence>
<gene>
    <name evidence="1" type="ORF">psyc5s11_36610</name>
</gene>
<dbReference type="RefSeq" id="WP_224033921.1">
    <property type="nucleotide sequence ID" value="NZ_AP024849.1"/>
</dbReference>
<reference evidence="2" key="1">
    <citation type="submission" date="2021-07" db="EMBL/GenBank/DDBJ databases">
        <title>Complete genome sequencing of a Clostridium isolate.</title>
        <authorList>
            <person name="Ueki A."/>
            <person name="Tonouchi A."/>
        </authorList>
    </citation>
    <scope>NUCLEOTIDE SEQUENCE [LARGE SCALE GENOMIC DNA]</scope>
    <source>
        <strain evidence="2">C5S11</strain>
    </source>
</reference>